<dbReference type="Proteomes" id="UP000094849">
    <property type="component" value="Unassembled WGS sequence"/>
</dbReference>
<dbReference type="InterPro" id="IPR009875">
    <property type="entry name" value="PilZ_domain"/>
</dbReference>
<dbReference type="RefSeq" id="WP_069014617.1">
    <property type="nucleotide sequence ID" value="NZ_LVJW01000003.1"/>
</dbReference>
<dbReference type="EMBL" id="LVJZ01000003">
    <property type="protein sequence ID" value="ODB98247.1"/>
    <property type="molecule type" value="Genomic_DNA"/>
</dbReference>
<sequence length="207" mass="23726">MSIDDQEKTQDERREFFRIDDSIRVSYRVIPVADIPTSIDEQLRAGERFTVMTRLQEISQHLSASMHRIEQRDTDIADYLKALDEKINLLGRSFLTEARELLDQPSRQVNLSAGGLAMDITEAVEVGSKVEVKMLLLPSFSGLLAYGEVVGTEPSEGEDEGYPYHVRINFTMIRGSDQDALIRHITRRQGEMLRHRREMKELEEDGT</sequence>
<dbReference type="Pfam" id="PF07238">
    <property type="entry name" value="PilZ"/>
    <property type="match status" value="1"/>
</dbReference>
<proteinExistence type="predicted"/>
<protein>
    <recommendedName>
        <fullName evidence="1">PilZ domain-containing protein</fullName>
    </recommendedName>
</protein>
<dbReference type="AlphaFoldDB" id="A0A1E2UTZ9"/>
<dbReference type="OrthoDB" id="5567005at2"/>
<comment type="caution">
    <text evidence="2">The sequence shown here is derived from an EMBL/GenBank/DDBJ whole genome shotgun (WGS) entry which is preliminary data.</text>
</comment>
<evidence type="ECO:0000313" key="3">
    <source>
        <dbReference type="Proteomes" id="UP000094849"/>
    </source>
</evidence>
<evidence type="ECO:0000259" key="1">
    <source>
        <dbReference type="Pfam" id="PF07238"/>
    </source>
</evidence>
<accession>A0A1E2UTZ9</accession>
<keyword evidence="3" id="KW-1185">Reference proteome</keyword>
<dbReference type="STRING" id="1818881.A3196_16695"/>
<name>A0A1E2UTZ9_9GAMM</name>
<organism evidence="2 3">
    <name type="scientific">Candidatus Thiodiazotropha endoloripes</name>
    <dbReference type="NCBI Taxonomy" id="1818881"/>
    <lineage>
        <taxon>Bacteria</taxon>
        <taxon>Pseudomonadati</taxon>
        <taxon>Pseudomonadota</taxon>
        <taxon>Gammaproteobacteria</taxon>
        <taxon>Chromatiales</taxon>
        <taxon>Sedimenticolaceae</taxon>
        <taxon>Candidatus Thiodiazotropha</taxon>
    </lineage>
</organism>
<reference evidence="2 3" key="1">
    <citation type="submission" date="2016-03" db="EMBL/GenBank/DDBJ databases">
        <title>Chemosynthetic sulphur-oxidizing symbionts of marine invertebrate animals are capable of nitrogen fixation.</title>
        <authorList>
            <person name="Petersen J.M."/>
            <person name="Kemper A."/>
            <person name="Gruber-Vodicka H."/>
            <person name="Cardini U."/>
            <person name="Geest Mvander."/>
            <person name="Kleiner M."/>
            <person name="Bulgheresi S."/>
            <person name="Fussmann M."/>
            <person name="Herbold C."/>
            <person name="Seah B.K.B."/>
            <person name="Antony C.Paul."/>
            <person name="Liu D."/>
            <person name="Belitz A."/>
            <person name="Weber M."/>
        </authorList>
    </citation>
    <scope>NUCLEOTIDE SEQUENCE [LARGE SCALE GENOMIC DNA]</scope>
    <source>
        <strain evidence="2">G_D</strain>
    </source>
</reference>
<dbReference type="GO" id="GO:0035438">
    <property type="term" value="F:cyclic-di-GMP binding"/>
    <property type="evidence" value="ECO:0007669"/>
    <property type="project" value="InterPro"/>
</dbReference>
<evidence type="ECO:0000313" key="2">
    <source>
        <dbReference type="EMBL" id="ODB98247.1"/>
    </source>
</evidence>
<gene>
    <name evidence="2" type="ORF">A3196_16695</name>
</gene>
<feature type="domain" description="PilZ" evidence="1">
    <location>
        <begin position="106"/>
        <end position="186"/>
    </location>
</feature>